<feature type="region of interest" description="Disordered" evidence="4">
    <location>
        <begin position="64"/>
        <end position="114"/>
    </location>
</feature>
<proteinExistence type="predicted"/>
<evidence type="ECO:0000256" key="2">
    <source>
        <dbReference type="ARBA" id="ARBA00022771"/>
    </source>
</evidence>
<dbReference type="VEuPathDB" id="TriTrypDB:TM35_000083630"/>
<organism evidence="6 7">
    <name type="scientific">Trypanosoma theileri</name>
    <dbReference type="NCBI Taxonomy" id="67003"/>
    <lineage>
        <taxon>Eukaryota</taxon>
        <taxon>Discoba</taxon>
        <taxon>Euglenozoa</taxon>
        <taxon>Kinetoplastea</taxon>
        <taxon>Metakinetoplastina</taxon>
        <taxon>Trypanosomatida</taxon>
        <taxon>Trypanosomatidae</taxon>
        <taxon>Trypanosoma</taxon>
    </lineage>
</organism>
<keyword evidence="3" id="KW-0862">Zinc</keyword>
<evidence type="ECO:0000256" key="3">
    <source>
        <dbReference type="ARBA" id="ARBA00022833"/>
    </source>
</evidence>
<dbReference type="RefSeq" id="XP_028884631.1">
    <property type="nucleotide sequence ID" value="XM_029024228.1"/>
</dbReference>
<feature type="compositionally biased region" description="Low complexity" evidence="4">
    <location>
        <begin position="579"/>
        <end position="591"/>
    </location>
</feature>
<feature type="compositionally biased region" description="Polar residues" evidence="4">
    <location>
        <begin position="619"/>
        <end position="630"/>
    </location>
</feature>
<feature type="compositionally biased region" description="Basic and acidic residues" evidence="4">
    <location>
        <begin position="87"/>
        <end position="114"/>
    </location>
</feature>
<gene>
    <name evidence="6" type="ORF">TM35_000083630</name>
</gene>
<feature type="compositionally biased region" description="Basic residues" evidence="4">
    <location>
        <begin position="788"/>
        <end position="797"/>
    </location>
</feature>
<dbReference type="Pfam" id="PF07496">
    <property type="entry name" value="zf-CW"/>
    <property type="match status" value="1"/>
</dbReference>
<feature type="compositionally biased region" description="Basic and acidic residues" evidence="4">
    <location>
        <begin position="718"/>
        <end position="727"/>
    </location>
</feature>
<accession>A0A1X0P0Z8</accession>
<dbReference type="GeneID" id="39984008"/>
<feature type="region of interest" description="Disordered" evidence="4">
    <location>
        <begin position="556"/>
        <end position="598"/>
    </location>
</feature>
<feature type="compositionally biased region" description="Polar residues" evidence="4">
    <location>
        <begin position="469"/>
        <end position="478"/>
    </location>
</feature>
<keyword evidence="7" id="KW-1185">Reference proteome</keyword>
<feature type="region of interest" description="Disordered" evidence="4">
    <location>
        <begin position="447"/>
        <end position="536"/>
    </location>
</feature>
<feature type="region of interest" description="Disordered" evidence="4">
    <location>
        <begin position="681"/>
        <end position="727"/>
    </location>
</feature>
<dbReference type="GO" id="GO:0008270">
    <property type="term" value="F:zinc ion binding"/>
    <property type="evidence" value="ECO:0007669"/>
    <property type="project" value="UniProtKB-KW"/>
</dbReference>
<feature type="region of interest" description="Disordered" evidence="4">
    <location>
        <begin position="619"/>
        <end position="641"/>
    </location>
</feature>
<dbReference type="Proteomes" id="UP000192257">
    <property type="component" value="Unassembled WGS sequence"/>
</dbReference>
<dbReference type="PROSITE" id="PS51050">
    <property type="entry name" value="ZF_CW"/>
    <property type="match status" value="1"/>
</dbReference>
<evidence type="ECO:0000313" key="6">
    <source>
        <dbReference type="EMBL" id="ORC90565.1"/>
    </source>
</evidence>
<name>A0A1X0P0Z8_9TRYP</name>
<evidence type="ECO:0000256" key="1">
    <source>
        <dbReference type="ARBA" id="ARBA00022723"/>
    </source>
</evidence>
<feature type="region of interest" description="Disordered" evidence="4">
    <location>
        <begin position="188"/>
        <end position="218"/>
    </location>
</feature>
<comment type="caution">
    <text evidence="6">The sequence shown here is derived from an EMBL/GenBank/DDBJ whole genome shotgun (WGS) entry which is preliminary data.</text>
</comment>
<keyword evidence="2" id="KW-0863">Zinc-finger</keyword>
<evidence type="ECO:0000259" key="5">
    <source>
        <dbReference type="PROSITE" id="PS51050"/>
    </source>
</evidence>
<evidence type="ECO:0000313" key="7">
    <source>
        <dbReference type="Proteomes" id="UP000192257"/>
    </source>
</evidence>
<dbReference type="OrthoDB" id="757982at2759"/>
<evidence type="ECO:0000256" key="4">
    <source>
        <dbReference type="SAM" id="MobiDB-lite"/>
    </source>
</evidence>
<feature type="compositionally biased region" description="Basic and acidic residues" evidence="4">
    <location>
        <begin position="777"/>
        <end position="787"/>
    </location>
</feature>
<reference evidence="6 7" key="1">
    <citation type="submission" date="2017-03" db="EMBL/GenBank/DDBJ databases">
        <title>An alternative strategy for trypanosome survival in the mammalian bloodstream revealed through genome and transcriptome analysis of the ubiquitous bovine parasite Trypanosoma (Megatrypanum) theileri.</title>
        <authorList>
            <person name="Kelly S."/>
            <person name="Ivens A."/>
            <person name="Mott A."/>
            <person name="O'Neill E."/>
            <person name="Emms D."/>
            <person name="Macleod O."/>
            <person name="Voorheis P."/>
            <person name="Matthews J."/>
            <person name="Matthews K."/>
            <person name="Carrington M."/>
        </authorList>
    </citation>
    <scope>NUCLEOTIDE SEQUENCE [LARGE SCALE GENOMIC DNA]</scope>
    <source>
        <strain evidence="6">Edinburgh</strain>
    </source>
</reference>
<feature type="region of interest" description="Disordered" evidence="4">
    <location>
        <begin position="770"/>
        <end position="797"/>
    </location>
</feature>
<dbReference type="EMBL" id="NBCO01000008">
    <property type="protein sequence ID" value="ORC90565.1"/>
    <property type="molecule type" value="Genomic_DNA"/>
</dbReference>
<dbReference type="AlphaFoldDB" id="A0A1X0P0Z8"/>
<protein>
    <recommendedName>
        <fullName evidence="5">CW-type domain-containing protein</fullName>
    </recommendedName>
</protein>
<dbReference type="Gene3D" id="3.30.40.100">
    <property type="match status" value="1"/>
</dbReference>
<sequence>MAHNSNSSPRYIPLPKSLWELRDRFPTVTRCVLLQCVRCHRWVAQPVTNSIPDVVQTCPIPATTTTTTTTTTSEVGTTQPSSQQEQQKQEDQKKNEQEQQSLKEESRDEWRSPRLRQHYEKVLDVIKPTRTHQHHDEPQIEPSYFIPNPANFTCQWVYCALGDVWADMREQWLGELYVAMMGSKNDEENGVGNGSGNNNNNGNSKGPRQRGLSHSQQERLNDELTKELHGRRSERLAKRPHNGIDIKYENSDLYENAAEASHNGRIAQHVNNLIHQDEAVLASFCWISCDRCGKLRRVHQPFPGGAPFVCALAVNIGSCSVPENEGLGSVFRGESTRTSIYDKMENNSLGDLALRESVDAEASFAITAAATAASGKRAYKVATAGRRQGRRGSLSLESTLPLLRELTTVLRKRALGGFVKNLMLMPQEVRAKREEVVRASIVIAEGGSYTDSTSPKRDSGGSPQRGVRNGSTSPTHTPIKQEQQQQGKREEKEAYLQEEERNRHSKGGKKPLSSSSPSEAFQGESPPRPTKRLGCPPRHAKWELREDANSHRISLVVNPPTVSPDAVAHSKQSSPPLTQPHQYQQQQQQQRTQREKQFNSTFNTETIVKSTGVVVDVNCNGSSSNKQMRNSMDKEENKKPSITVVPPAEVGFEKVSSMNEELYTGSSRRVVGRKRSKQSLIDDYFNPDHSSVSPKTPEVSSPLEKNHNNTHERKKRAKKEDKKQEKEKEEDVEIIHWVCCDVCNKWRIVPQKIPEGTEKWQCVMRGNGTSCSDTDDEIRMNRSEAQRKTRGRPRKVR</sequence>
<feature type="domain" description="CW-type" evidence="5">
    <location>
        <begin position="731"/>
        <end position="779"/>
    </location>
</feature>
<keyword evidence="1" id="KW-0479">Metal-binding</keyword>
<dbReference type="InterPro" id="IPR011124">
    <property type="entry name" value="Znf_CW"/>
</dbReference>
<feature type="compositionally biased region" description="Basic and acidic residues" evidence="4">
    <location>
        <begin position="487"/>
        <end position="502"/>
    </location>
</feature>